<dbReference type="Pfam" id="PF00635">
    <property type="entry name" value="Motile_Sperm"/>
    <property type="match status" value="1"/>
</dbReference>
<proteinExistence type="predicted"/>
<sequence length="322" mass="36724">MSILVEPQVLRFDERKTTQPAFLKIYNIGDRAVKYIIKSNNRKAYEISHASGTINPQCYVDLTVKRAKFTSVPNEQLQIEAKETNRSPPRLTKRAVLVEVVKSNEREAKTVRFDEAVDVSPAEDLQEDRKTAGVKTQHYDHHFYQAIIVILFLLVTILGAVVIRGEHSPLVYDTVCLLMETAEEFLNDSKKYIAVFACGALAMKVYEDSRQFVENVQLNFPGQLNKRLPRKSAEKPKQVIIPRPVINRDEPIADPIAFNLPLHRTRPAEKKQSVIEEIDNEDEPPAKRRNDAYTARIEAIYQEYLRTIATLPEPVFGVPRAG</sequence>
<keyword evidence="2" id="KW-0812">Transmembrane</keyword>
<dbReference type="Proteomes" id="UP001175271">
    <property type="component" value="Unassembled WGS sequence"/>
</dbReference>
<gene>
    <name evidence="4" type="ORF">QR680_011574</name>
</gene>
<comment type="caution">
    <text evidence="4">The sequence shown here is derived from an EMBL/GenBank/DDBJ whole genome shotgun (WGS) entry which is preliminary data.</text>
</comment>
<keyword evidence="2" id="KW-1133">Transmembrane helix</keyword>
<keyword evidence="5" id="KW-1185">Reference proteome</keyword>
<dbReference type="InterPro" id="IPR000535">
    <property type="entry name" value="MSP_dom"/>
</dbReference>
<evidence type="ECO:0000259" key="3">
    <source>
        <dbReference type="Pfam" id="PF00635"/>
    </source>
</evidence>
<feature type="domain" description="MSP" evidence="3">
    <location>
        <begin position="4"/>
        <end position="84"/>
    </location>
</feature>
<protein>
    <recommendedName>
        <fullName evidence="3">MSP domain-containing protein</fullName>
    </recommendedName>
</protein>
<reference evidence="4" key="1">
    <citation type="submission" date="2023-06" db="EMBL/GenBank/DDBJ databases">
        <title>Genomic analysis of the entomopathogenic nematode Steinernema hermaphroditum.</title>
        <authorList>
            <person name="Schwarz E.M."/>
            <person name="Heppert J.K."/>
            <person name="Baniya A."/>
            <person name="Schwartz H.T."/>
            <person name="Tan C.-H."/>
            <person name="Antoshechkin I."/>
            <person name="Sternberg P.W."/>
            <person name="Goodrich-Blair H."/>
            <person name="Dillman A.R."/>
        </authorList>
    </citation>
    <scope>NUCLEOTIDE SEQUENCE</scope>
    <source>
        <strain evidence="4">PS9179</strain>
        <tissue evidence="4">Whole animal</tissue>
    </source>
</reference>
<evidence type="ECO:0000256" key="1">
    <source>
        <dbReference type="SAM" id="MobiDB-lite"/>
    </source>
</evidence>
<dbReference type="AlphaFoldDB" id="A0AA39I0H9"/>
<dbReference type="InterPro" id="IPR013783">
    <property type="entry name" value="Ig-like_fold"/>
</dbReference>
<dbReference type="EMBL" id="JAUCMV010000002">
    <property type="protein sequence ID" value="KAK0414701.1"/>
    <property type="molecule type" value="Genomic_DNA"/>
</dbReference>
<evidence type="ECO:0000313" key="5">
    <source>
        <dbReference type="Proteomes" id="UP001175271"/>
    </source>
</evidence>
<name>A0AA39I0H9_9BILA</name>
<dbReference type="Gene3D" id="2.60.40.10">
    <property type="entry name" value="Immunoglobulins"/>
    <property type="match status" value="1"/>
</dbReference>
<accession>A0AA39I0H9</accession>
<feature type="transmembrane region" description="Helical" evidence="2">
    <location>
        <begin position="143"/>
        <end position="163"/>
    </location>
</feature>
<evidence type="ECO:0000256" key="2">
    <source>
        <dbReference type="SAM" id="Phobius"/>
    </source>
</evidence>
<evidence type="ECO:0000313" key="4">
    <source>
        <dbReference type="EMBL" id="KAK0414701.1"/>
    </source>
</evidence>
<dbReference type="SUPFAM" id="SSF49354">
    <property type="entry name" value="PapD-like"/>
    <property type="match status" value="1"/>
</dbReference>
<feature type="region of interest" description="Disordered" evidence="1">
    <location>
        <begin position="268"/>
        <end position="290"/>
    </location>
</feature>
<organism evidence="4 5">
    <name type="scientific">Steinernema hermaphroditum</name>
    <dbReference type="NCBI Taxonomy" id="289476"/>
    <lineage>
        <taxon>Eukaryota</taxon>
        <taxon>Metazoa</taxon>
        <taxon>Ecdysozoa</taxon>
        <taxon>Nematoda</taxon>
        <taxon>Chromadorea</taxon>
        <taxon>Rhabditida</taxon>
        <taxon>Tylenchina</taxon>
        <taxon>Panagrolaimomorpha</taxon>
        <taxon>Strongyloidoidea</taxon>
        <taxon>Steinernematidae</taxon>
        <taxon>Steinernema</taxon>
    </lineage>
</organism>
<dbReference type="InterPro" id="IPR008962">
    <property type="entry name" value="PapD-like_sf"/>
</dbReference>
<keyword evidence="2" id="KW-0472">Membrane</keyword>